<reference evidence="6" key="1">
    <citation type="journal article" date="2014" name="Int. J. Syst. Evol. Microbiol.">
        <title>Complete genome of a new Firmicutes species belonging to the dominant human colonic microbiota ('Ruminococcus bicirculans') reveals two chromosomes and a selective capacity to utilize plant glucans.</title>
        <authorList>
            <consortium name="NISC Comparative Sequencing Program"/>
            <person name="Wegmann U."/>
            <person name="Louis P."/>
            <person name="Goesmann A."/>
            <person name="Henrissat B."/>
            <person name="Duncan S.H."/>
            <person name="Flint H.J."/>
        </authorList>
    </citation>
    <scope>NUCLEOTIDE SEQUENCE</scope>
    <source>
        <strain evidence="6">JCM 17590</strain>
    </source>
</reference>
<protein>
    <submittedName>
        <fullName evidence="6">FCD domain-containing protein</fullName>
    </submittedName>
</protein>
<dbReference type="InterPro" id="IPR000524">
    <property type="entry name" value="Tscrpt_reg_HTH_GntR"/>
</dbReference>
<dbReference type="SUPFAM" id="SSF46785">
    <property type="entry name" value="Winged helix' DNA-binding domain"/>
    <property type="match status" value="1"/>
</dbReference>
<keyword evidence="7" id="KW-1185">Reference proteome</keyword>
<gene>
    <name evidence="6" type="ORF">GCM10022286_24370</name>
</gene>
<organism evidence="6 7">
    <name type="scientific">Gryllotalpicola daejeonensis</name>
    <dbReference type="NCBI Taxonomy" id="993087"/>
    <lineage>
        <taxon>Bacteria</taxon>
        <taxon>Bacillati</taxon>
        <taxon>Actinomycetota</taxon>
        <taxon>Actinomycetes</taxon>
        <taxon>Micrococcales</taxon>
        <taxon>Microbacteriaceae</taxon>
        <taxon>Gryllotalpicola</taxon>
    </lineage>
</organism>
<dbReference type="InterPro" id="IPR036390">
    <property type="entry name" value="WH_DNA-bd_sf"/>
</dbReference>
<dbReference type="PANTHER" id="PTHR43537">
    <property type="entry name" value="TRANSCRIPTIONAL REGULATOR, GNTR FAMILY"/>
    <property type="match status" value="1"/>
</dbReference>
<dbReference type="SMART" id="SM00895">
    <property type="entry name" value="FCD"/>
    <property type="match status" value="1"/>
</dbReference>
<keyword evidence="2" id="KW-0238">DNA-binding</keyword>
<evidence type="ECO:0000256" key="2">
    <source>
        <dbReference type="ARBA" id="ARBA00023125"/>
    </source>
</evidence>
<evidence type="ECO:0000313" key="7">
    <source>
        <dbReference type="Proteomes" id="UP001415169"/>
    </source>
</evidence>
<dbReference type="EMBL" id="BAABBV010000001">
    <property type="protein sequence ID" value="GAA4163629.1"/>
    <property type="molecule type" value="Genomic_DNA"/>
</dbReference>
<dbReference type="Gene3D" id="1.20.120.530">
    <property type="entry name" value="GntR ligand-binding domain-like"/>
    <property type="match status" value="1"/>
</dbReference>
<keyword evidence="3" id="KW-0804">Transcription</keyword>
<dbReference type="SMART" id="SM00345">
    <property type="entry name" value="HTH_GNTR"/>
    <property type="match status" value="1"/>
</dbReference>
<dbReference type="PANTHER" id="PTHR43537:SF24">
    <property type="entry name" value="GLUCONATE OPERON TRANSCRIPTIONAL REPRESSOR"/>
    <property type="match status" value="1"/>
</dbReference>
<comment type="caution">
    <text evidence="6">The sequence shown here is derived from an EMBL/GenBank/DDBJ whole genome shotgun (WGS) entry which is preliminary data.</text>
</comment>
<dbReference type="InterPro" id="IPR008920">
    <property type="entry name" value="TF_FadR/GntR_C"/>
</dbReference>
<dbReference type="Pfam" id="PF07729">
    <property type="entry name" value="FCD"/>
    <property type="match status" value="1"/>
</dbReference>
<proteinExistence type="predicted"/>
<evidence type="ECO:0000256" key="4">
    <source>
        <dbReference type="SAM" id="MobiDB-lite"/>
    </source>
</evidence>
<dbReference type="Pfam" id="PF00392">
    <property type="entry name" value="GntR"/>
    <property type="match status" value="1"/>
</dbReference>
<name>A0ABP7ZLW6_9MICO</name>
<dbReference type="Proteomes" id="UP001415169">
    <property type="component" value="Unassembled WGS sequence"/>
</dbReference>
<evidence type="ECO:0000259" key="5">
    <source>
        <dbReference type="PROSITE" id="PS50949"/>
    </source>
</evidence>
<evidence type="ECO:0000313" key="6">
    <source>
        <dbReference type="EMBL" id="GAA4163629.1"/>
    </source>
</evidence>
<feature type="region of interest" description="Disordered" evidence="4">
    <location>
        <begin position="103"/>
        <end position="123"/>
    </location>
</feature>
<sequence length="262" mass="27491">MTDALLRPVRGGNAFEETVQRLLQTIRLGAVGPGERLPSERELAVRLGVSRDTLREAIAALADAGFLVSRRGRYGGTFVAEELPAPGTHEVTADASTRLNTGASTRLNTGASTRLNTGASPAPLSPAEVHDALAVRAVLETGAARLAAGRALTAEERGRLQSALEESAGAASPDYRRLDSRLHLTVAELAGAPSLVPLVADARTRINALLDEIPLLARNIAHSDEQHQRVVAAILAGRADEAAEAMQEHLDGTEALLTGFLA</sequence>
<evidence type="ECO:0000256" key="3">
    <source>
        <dbReference type="ARBA" id="ARBA00023163"/>
    </source>
</evidence>
<dbReference type="InterPro" id="IPR011711">
    <property type="entry name" value="GntR_C"/>
</dbReference>
<reference evidence="6" key="2">
    <citation type="submission" date="2023-12" db="EMBL/GenBank/DDBJ databases">
        <authorList>
            <person name="Sun Q."/>
            <person name="Inoue M."/>
        </authorList>
    </citation>
    <scope>NUCLEOTIDE SEQUENCE</scope>
    <source>
        <strain evidence="6">JCM 17590</strain>
    </source>
</reference>
<dbReference type="SUPFAM" id="SSF48008">
    <property type="entry name" value="GntR ligand-binding domain-like"/>
    <property type="match status" value="1"/>
</dbReference>
<feature type="domain" description="HTH gntR-type" evidence="5">
    <location>
        <begin position="12"/>
        <end position="82"/>
    </location>
</feature>
<dbReference type="PROSITE" id="PS50949">
    <property type="entry name" value="HTH_GNTR"/>
    <property type="match status" value="1"/>
</dbReference>
<evidence type="ECO:0000256" key="1">
    <source>
        <dbReference type="ARBA" id="ARBA00023015"/>
    </source>
</evidence>
<dbReference type="PRINTS" id="PR00035">
    <property type="entry name" value="HTHGNTR"/>
</dbReference>
<accession>A0ABP7ZLW6</accession>
<keyword evidence="1" id="KW-0805">Transcription regulation</keyword>
<dbReference type="Gene3D" id="1.10.10.10">
    <property type="entry name" value="Winged helix-like DNA-binding domain superfamily/Winged helix DNA-binding domain"/>
    <property type="match status" value="1"/>
</dbReference>
<dbReference type="RefSeq" id="WP_344792064.1">
    <property type="nucleotide sequence ID" value="NZ_BAABBV010000001.1"/>
</dbReference>
<dbReference type="InterPro" id="IPR036388">
    <property type="entry name" value="WH-like_DNA-bd_sf"/>
</dbReference>
<dbReference type="CDD" id="cd07377">
    <property type="entry name" value="WHTH_GntR"/>
    <property type="match status" value="1"/>
</dbReference>
<feature type="compositionally biased region" description="Polar residues" evidence="4">
    <location>
        <begin position="103"/>
        <end position="119"/>
    </location>
</feature>